<feature type="compositionally biased region" description="Basic residues" evidence="3">
    <location>
        <begin position="265"/>
        <end position="282"/>
    </location>
</feature>
<feature type="region of interest" description="Disordered" evidence="3">
    <location>
        <begin position="105"/>
        <end position="129"/>
    </location>
</feature>
<evidence type="ECO:0000256" key="1">
    <source>
        <dbReference type="ARBA" id="ARBA00004604"/>
    </source>
</evidence>
<dbReference type="GO" id="GO:0005730">
    <property type="term" value="C:nucleolus"/>
    <property type="evidence" value="ECO:0007669"/>
    <property type="project" value="UniProtKB-SubCell"/>
</dbReference>
<dbReference type="InterPro" id="IPR014810">
    <property type="entry name" value="Fcf2_C"/>
</dbReference>
<dbReference type="GO" id="GO:0003723">
    <property type="term" value="F:RNA binding"/>
    <property type="evidence" value="ECO:0007669"/>
    <property type="project" value="TreeGrafter"/>
</dbReference>
<comment type="subcellular location">
    <subcellularLocation>
        <location evidence="1">Nucleus</location>
        <location evidence="1">Nucleolus</location>
    </subcellularLocation>
</comment>
<feature type="region of interest" description="Disordered" evidence="3">
    <location>
        <begin position="261"/>
        <end position="282"/>
    </location>
</feature>
<keyword evidence="2" id="KW-0539">Nucleus</keyword>
<gene>
    <name evidence="5" type="ORF">EB796_010749</name>
</gene>
<dbReference type="GO" id="GO:0006396">
    <property type="term" value="P:RNA processing"/>
    <property type="evidence" value="ECO:0007669"/>
    <property type="project" value="TreeGrafter"/>
</dbReference>
<name>A0A7J7JYG3_BUGNE</name>
<dbReference type="EMBL" id="VXIV02001654">
    <property type="protein sequence ID" value="KAF6030935.1"/>
    <property type="molecule type" value="Genomic_DNA"/>
</dbReference>
<feature type="region of interest" description="Disordered" evidence="3">
    <location>
        <begin position="141"/>
        <end position="166"/>
    </location>
</feature>
<organism evidence="5 6">
    <name type="scientific">Bugula neritina</name>
    <name type="common">Brown bryozoan</name>
    <name type="synonym">Sertularia neritina</name>
    <dbReference type="NCBI Taxonomy" id="10212"/>
    <lineage>
        <taxon>Eukaryota</taxon>
        <taxon>Metazoa</taxon>
        <taxon>Spiralia</taxon>
        <taxon>Lophotrochozoa</taxon>
        <taxon>Bryozoa</taxon>
        <taxon>Gymnolaemata</taxon>
        <taxon>Cheilostomatida</taxon>
        <taxon>Flustrina</taxon>
        <taxon>Buguloidea</taxon>
        <taxon>Bugulidae</taxon>
        <taxon>Bugula</taxon>
    </lineage>
</organism>
<sequence>MWRDCNTIEEMESAILGAFAPKEMSILQQIMPIKAIDKAKKQEVADEAEEVESATFMIDSHGDQNVLELCERMDDALAPCEKPVDHKKSHLSAQDHEALLKEWSHLPTELQVPERKEEPGTSKSKEPEVMKKSVLTPGFEKKHAVPPYSEGKKAMARKRRQEKATTKEGWFDMKAPEMTEELEADIEAMQMRGSAASWSAYKKKDHKNTPKFFQIATVEDSPLDFYHSRIPRKERKRTIVDELLADAEFRKSNKKQYIKAAEKLNKRHPNKKGGRHKKAKRV</sequence>
<protein>
    <submittedName>
        <fullName evidence="5">DNTTIP2</fullName>
    </submittedName>
</protein>
<feature type="domain" description="Fcf2 pre-rRNA processing C-terminal" evidence="4">
    <location>
        <begin position="163"/>
        <end position="255"/>
    </location>
</feature>
<feature type="compositionally biased region" description="Basic and acidic residues" evidence="3">
    <location>
        <begin position="112"/>
        <end position="129"/>
    </location>
</feature>
<dbReference type="Proteomes" id="UP000593567">
    <property type="component" value="Unassembled WGS sequence"/>
</dbReference>
<evidence type="ECO:0000313" key="6">
    <source>
        <dbReference type="Proteomes" id="UP000593567"/>
    </source>
</evidence>
<dbReference type="PANTHER" id="PTHR21686">
    <property type="entry name" value="DEOXYNUCLEOTIDYLTRANSFERASE TERMINAL-INTERACTING PROTEIN 2"/>
    <property type="match status" value="1"/>
</dbReference>
<reference evidence="5" key="1">
    <citation type="submission" date="2020-06" db="EMBL/GenBank/DDBJ databases">
        <title>Draft genome of Bugula neritina, a colonial animal packing powerful symbionts and potential medicines.</title>
        <authorList>
            <person name="Rayko M."/>
        </authorList>
    </citation>
    <scope>NUCLEOTIDE SEQUENCE [LARGE SCALE GENOMIC DNA]</scope>
    <source>
        <strain evidence="5">Kwan_BN1</strain>
    </source>
</reference>
<dbReference type="InterPro" id="IPR039883">
    <property type="entry name" value="Fcf2/DNTTIP2"/>
</dbReference>
<evidence type="ECO:0000259" key="4">
    <source>
        <dbReference type="Pfam" id="PF08698"/>
    </source>
</evidence>
<dbReference type="PANTHER" id="PTHR21686:SF12">
    <property type="entry name" value="DEOXYNUCLEOTIDYLTRANSFERASE TERMINAL-INTERACTING PROTEIN 2"/>
    <property type="match status" value="1"/>
</dbReference>
<keyword evidence="6" id="KW-1185">Reference proteome</keyword>
<dbReference type="OrthoDB" id="427886at2759"/>
<evidence type="ECO:0000256" key="3">
    <source>
        <dbReference type="SAM" id="MobiDB-lite"/>
    </source>
</evidence>
<accession>A0A7J7JYG3</accession>
<evidence type="ECO:0000256" key="2">
    <source>
        <dbReference type="ARBA" id="ARBA00023242"/>
    </source>
</evidence>
<evidence type="ECO:0000313" key="5">
    <source>
        <dbReference type="EMBL" id="KAF6030935.1"/>
    </source>
</evidence>
<proteinExistence type="predicted"/>
<dbReference type="AlphaFoldDB" id="A0A7J7JYG3"/>
<comment type="caution">
    <text evidence="5">The sequence shown here is derived from an EMBL/GenBank/DDBJ whole genome shotgun (WGS) entry which is preliminary data.</text>
</comment>
<dbReference type="Pfam" id="PF08698">
    <property type="entry name" value="Fcf2"/>
    <property type="match status" value="1"/>
</dbReference>